<dbReference type="InterPro" id="IPR039420">
    <property type="entry name" value="WalR-like"/>
</dbReference>
<dbReference type="RefSeq" id="WP_343932408.1">
    <property type="nucleotide sequence ID" value="NZ_BAAABU010000002.1"/>
</dbReference>
<feature type="domain" description="Response regulatory" evidence="5">
    <location>
        <begin position="7"/>
        <end position="129"/>
    </location>
</feature>
<organism evidence="6 7">
    <name type="scientific">Saccharothrix mutabilis subsp. mutabilis</name>
    <dbReference type="NCBI Taxonomy" id="66855"/>
    <lineage>
        <taxon>Bacteria</taxon>
        <taxon>Bacillati</taxon>
        <taxon>Actinomycetota</taxon>
        <taxon>Actinomycetes</taxon>
        <taxon>Pseudonocardiales</taxon>
        <taxon>Pseudonocardiaceae</taxon>
        <taxon>Saccharothrix</taxon>
    </lineage>
</organism>
<feature type="modified residue" description="4-aspartylphosphate" evidence="3">
    <location>
        <position position="57"/>
    </location>
</feature>
<protein>
    <submittedName>
        <fullName evidence="6">Response regulator transcription factor</fullName>
    </submittedName>
</protein>
<dbReference type="SUPFAM" id="SSF46894">
    <property type="entry name" value="C-terminal effector domain of the bipartite response regulators"/>
    <property type="match status" value="1"/>
</dbReference>
<sequence>MAEEALPVLIVDDHPTSLMGLRALLAMSGFSVVDECRNGEDAVRKALEHKPAAIVMDLRMPRREGDAVTSCGAEVIREIRDQWPDAVVVVLTMDEDDEPVLTALRAGARSYLRKSDESSDLVQHVRLAVAGKAVIEASMLDALARRVPQAPNGARRYRLTNREQEMAALLADGLSNRQIARELGLQPKTVDNRISDIRVKLGARDRAEAVVIARDAGFGPES</sequence>
<evidence type="ECO:0000259" key="4">
    <source>
        <dbReference type="PROSITE" id="PS50043"/>
    </source>
</evidence>
<dbReference type="PANTHER" id="PTHR43214:SF43">
    <property type="entry name" value="TWO-COMPONENT RESPONSE REGULATOR"/>
    <property type="match status" value="1"/>
</dbReference>
<evidence type="ECO:0000256" key="1">
    <source>
        <dbReference type="ARBA" id="ARBA00022553"/>
    </source>
</evidence>
<dbReference type="PRINTS" id="PR00038">
    <property type="entry name" value="HTHLUXR"/>
</dbReference>
<dbReference type="InterPro" id="IPR000792">
    <property type="entry name" value="Tscrpt_reg_LuxR_C"/>
</dbReference>
<comment type="caution">
    <text evidence="6">The sequence shown here is derived from an EMBL/GenBank/DDBJ whole genome shotgun (WGS) entry which is preliminary data.</text>
</comment>
<dbReference type="InterPro" id="IPR001789">
    <property type="entry name" value="Sig_transdc_resp-reg_receiver"/>
</dbReference>
<keyword evidence="7" id="KW-1185">Reference proteome</keyword>
<reference evidence="7" key="1">
    <citation type="journal article" date="2019" name="Int. J. Syst. Evol. Microbiol.">
        <title>The Global Catalogue of Microorganisms (GCM) 10K type strain sequencing project: providing services to taxonomists for standard genome sequencing and annotation.</title>
        <authorList>
            <consortium name="The Broad Institute Genomics Platform"/>
            <consortium name="The Broad Institute Genome Sequencing Center for Infectious Disease"/>
            <person name="Wu L."/>
            <person name="Ma J."/>
        </authorList>
    </citation>
    <scope>NUCLEOTIDE SEQUENCE [LARGE SCALE GENOMIC DNA]</scope>
    <source>
        <strain evidence="7">JCM 3380</strain>
    </source>
</reference>
<feature type="domain" description="HTH luxR-type" evidence="4">
    <location>
        <begin position="152"/>
        <end position="217"/>
    </location>
</feature>
<dbReference type="Pfam" id="PF00196">
    <property type="entry name" value="GerE"/>
    <property type="match status" value="1"/>
</dbReference>
<evidence type="ECO:0000256" key="2">
    <source>
        <dbReference type="ARBA" id="ARBA00023125"/>
    </source>
</evidence>
<dbReference type="PANTHER" id="PTHR43214">
    <property type="entry name" value="TWO-COMPONENT RESPONSE REGULATOR"/>
    <property type="match status" value="1"/>
</dbReference>
<dbReference type="Proteomes" id="UP001500416">
    <property type="component" value="Unassembled WGS sequence"/>
</dbReference>
<dbReference type="CDD" id="cd17535">
    <property type="entry name" value="REC_NarL-like"/>
    <property type="match status" value="1"/>
</dbReference>
<dbReference type="InterPro" id="IPR016032">
    <property type="entry name" value="Sig_transdc_resp-reg_C-effctor"/>
</dbReference>
<keyword evidence="1 3" id="KW-0597">Phosphoprotein</keyword>
<dbReference type="PROSITE" id="PS50110">
    <property type="entry name" value="RESPONSE_REGULATORY"/>
    <property type="match status" value="1"/>
</dbReference>
<evidence type="ECO:0000259" key="5">
    <source>
        <dbReference type="PROSITE" id="PS50110"/>
    </source>
</evidence>
<dbReference type="Pfam" id="PF00072">
    <property type="entry name" value="Response_reg"/>
    <property type="match status" value="1"/>
</dbReference>
<accession>A0ABP3CS27</accession>
<evidence type="ECO:0000256" key="3">
    <source>
        <dbReference type="PROSITE-ProRule" id="PRU00169"/>
    </source>
</evidence>
<dbReference type="EMBL" id="BAAABU010000002">
    <property type="protein sequence ID" value="GAA0214098.1"/>
    <property type="molecule type" value="Genomic_DNA"/>
</dbReference>
<name>A0ABP3CS27_9PSEU</name>
<evidence type="ECO:0000313" key="6">
    <source>
        <dbReference type="EMBL" id="GAA0214098.1"/>
    </source>
</evidence>
<dbReference type="CDD" id="cd06170">
    <property type="entry name" value="LuxR_C_like"/>
    <property type="match status" value="1"/>
</dbReference>
<dbReference type="PROSITE" id="PS50043">
    <property type="entry name" value="HTH_LUXR_2"/>
    <property type="match status" value="1"/>
</dbReference>
<proteinExistence type="predicted"/>
<dbReference type="SMART" id="SM00448">
    <property type="entry name" value="REC"/>
    <property type="match status" value="1"/>
</dbReference>
<dbReference type="InterPro" id="IPR058245">
    <property type="entry name" value="NreC/VraR/RcsB-like_REC"/>
</dbReference>
<gene>
    <name evidence="6" type="ORF">GCM10010492_09900</name>
</gene>
<dbReference type="Gene3D" id="3.40.50.2300">
    <property type="match status" value="1"/>
</dbReference>
<dbReference type="SMART" id="SM00421">
    <property type="entry name" value="HTH_LUXR"/>
    <property type="match status" value="1"/>
</dbReference>
<dbReference type="InterPro" id="IPR011006">
    <property type="entry name" value="CheY-like_superfamily"/>
</dbReference>
<dbReference type="SUPFAM" id="SSF52172">
    <property type="entry name" value="CheY-like"/>
    <property type="match status" value="1"/>
</dbReference>
<keyword evidence="2" id="KW-0238">DNA-binding</keyword>
<evidence type="ECO:0000313" key="7">
    <source>
        <dbReference type="Proteomes" id="UP001500416"/>
    </source>
</evidence>